<dbReference type="EC" id="2.7.6.3" evidence="3"/>
<dbReference type="PANTHER" id="PTHR43071">
    <property type="entry name" value="2-AMINO-4-HYDROXY-6-HYDROXYMETHYLDIHYDROPTERIDINE PYROPHOSPHOKINASE"/>
    <property type="match status" value="1"/>
</dbReference>
<keyword evidence="5 14" id="KW-0808">Transferase</keyword>
<dbReference type="GO" id="GO:0003848">
    <property type="term" value="F:2-amino-4-hydroxy-6-hydroxymethyldihydropteridine diphosphokinase activity"/>
    <property type="evidence" value="ECO:0007669"/>
    <property type="project" value="UniProtKB-EC"/>
</dbReference>
<feature type="domain" description="7,8-dihydro-6-hydroxymethylpterin-pyrophosphokinase" evidence="13">
    <location>
        <begin position="88"/>
        <end position="99"/>
    </location>
</feature>
<evidence type="ECO:0000313" key="15">
    <source>
        <dbReference type="Proteomes" id="UP001597296"/>
    </source>
</evidence>
<dbReference type="InterPro" id="IPR000550">
    <property type="entry name" value="Hppk"/>
</dbReference>
<evidence type="ECO:0000256" key="12">
    <source>
        <dbReference type="ARBA" id="ARBA00033413"/>
    </source>
</evidence>
<dbReference type="Proteomes" id="UP001597296">
    <property type="component" value="Unassembled WGS sequence"/>
</dbReference>
<reference evidence="15" key="1">
    <citation type="journal article" date="2019" name="Int. J. Syst. Evol. Microbiol.">
        <title>The Global Catalogue of Microorganisms (GCM) 10K type strain sequencing project: providing services to taxonomists for standard genome sequencing and annotation.</title>
        <authorList>
            <consortium name="The Broad Institute Genomics Platform"/>
            <consortium name="The Broad Institute Genome Sequencing Center for Infectious Disease"/>
            <person name="Wu L."/>
            <person name="Ma J."/>
        </authorList>
    </citation>
    <scope>NUCLEOTIDE SEQUENCE [LARGE SCALE GENOMIC DNA]</scope>
    <source>
        <strain evidence="15">KCTC 15012</strain>
    </source>
</reference>
<name>A0ABW5CDY9_9PROT</name>
<keyword evidence="7" id="KW-0418">Kinase</keyword>
<evidence type="ECO:0000256" key="8">
    <source>
        <dbReference type="ARBA" id="ARBA00022840"/>
    </source>
</evidence>
<dbReference type="RefSeq" id="WP_377317839.1">
    <property type="nucleotide sequence ID" value="NZ_JBHUIY010000034.1"/>
</dbReference>
<evidence type="ECO:0000256" key="11">
    <source>
        <dbReference type="ARBA" id="ARBA00029766"/>
    </source>
</evidence>
<evidence type="ECO:0000256" key="2">
    <source>
        <dbReference type="ARBA" id="ARBA00005810"/>
    </source>
</evidence>
<dbReference type="EMBL" id="JBHUIY010000034">
    <property type="protein sequence ID" value="MFD2235038.1"/>
    <property type="molecule type" value="Genomic_DNA"/>
</dbReference>
<dbReference type="CDD" id="cd00483">
    <property type="entry name" value="HPPK"/>
    <property type="match status" value="1"/>
</dbReference>
<keyword evidence="15" id="KW-1185">Reference proteome</keyword>
<comment type="pathway">
    <text evidence="1">Cofactor biosynthesis; tetrahydrofolate biosynthesis; 2-amino-4-hydroxy-6-hydroxymethyl-7,8-dihydropteridine diphosphate from 7,8-dihydroneopterin triphosphate: step 4/4.</text>
</comment>
<evidence type="ECO:0000256" key="4">
    <source>
        <dbReference type="ARBA" id="ARBA00016218"/>
    </source>
</evidence>
<organism evidence="14 15">
    <name type="scientific">Phaeospirillum tilakii</name>
    <dbReference type="NCBI Taxonomy" id="741673"/>
    <lineage>
        <taxon>Bacteria</taxon>
        <taxon>Pseudomonadati</taxon>
        <taxon>Pseudomonadota</taxon>
        <taxon>Alphaproteobacteria</taxon>
        <taxon>Rhodospirillales</taxon>
        <taxon>Rhodospirillaceae</taxon>
        <taxon>Phaeospirillum</taxon>
    </lineage>
</organism>
<evidence type="ECO:0000256" key="9">
    <source>
        <dbReference type="ARBA" id="ARBA00022909"/>
    </source>
</evidence>
<comment type="function">
    <text evidence="10">Catalyzes the transfer of pyrophosphate from adenosine triphosphate (ATP) to 6-hydroxymethyl-7,8-dihydropterin, an enzymatic step in folate biosynthesis pathway.</text>
</comment>
<evidence type="ECO:0000256" key="10">
    <source>
        <dbReference type="ARBA" id="ARBA00029409"/>
    </source>
</evidence>
<protein>
    <recommendedName>
        <fullName evidence="4">2-amino-4-hydroxy-6-hydroxymethyldihydropteridine pyrophosphokinase</fullName>
        <ecNumber evidence="3">2.7.6.3</ecNumber>
    </recommendedName>
    <alternativeName>
        <fullName evidence="11">6-hydroxymethyl-7,8-dihydropterin pyrophosphokinase</fullName>
    </alternativeName>
    <alternativeName>
        <fullName evidence="12">7,8-dihydro-6-hydroxymethylpterin-pyrophosphokinase</fullName>
    </alternativeName>
</protein>
<sequence length="175" mass="18235">MTLRPVHLCLGTNLGDRAANLRAALAALADDLRVTALSSVWETAPLHVLDQPAFLNLTLAGETGLDGHALLARLKRIEHDLGRVASVRYGPRLIDIDILCLGAVVCADPVLTLPHPRLAERRFVLAPLAEIAPGLIPPGLGRDVAALLAALGEDGGAVRRLGPLESLAPASAAAL</sequence>
<gene>
    <name evidence="14" type="primary">folK</name>
    <name evidence="14" type="ORF">ACFSNB_14585</name>
</gene>
<dbReference type="Pfam" id="PF01288">
    <property type="entry name" value="HPPK"/>
    <property type="match status" value="1"/>
</dbReference>
<proteinExistence type="inferred from homology"/>
<comment type="similarity">
    <text evidence="2">Belongs to the HPPK family.</text>
</comment>
<keyword evidence="8" id="KW-0067">ATP-binding</keyword>
<evidence type="ECO:0000256" key="3">
    <source>
        <dbReference type="ARBA" id="ARBA00013253"/>
    </source>
</evidence>
<dbReference type="InterPro" id="IPR035907">
    <property type="entry name" value="Hppk_sf"/>
</dbReference>
<dbReference type="PANTHER" id="PTHR43071:SF1">
    <property type="entry name" value="2-AMINO-4-HYDROXY-6-HYDROXYMETHYLDIHYDROPTERIDINE PYROPHOSPHOKINASE"/>
    <property type="match status" value="1"/>
</dbReference>
<dbReference type="PROSITE" id="PS00794">
    <property type="entry name" value="HPPK"/>
    <property type="match status" value="1"/>
</dbReference>
<evidence type="ECO:0000256" key="7">
    <source>
        <dbReference type="ARBA" id="ARBA00022777"/>
    </source>
</evidence>
<comment type="caution">
    <text evidence="14">The sequence shown here is derived from an EMBL/GenBank/DDBJ whole genome shotgun (WGS) entry which is preliminary data.</text>
</comment>
<dbReference type="Gene3D" id="3.30.70.560">
    <property type="entry name" value="7,8-Dihydro-6-hydroxymethylpterin-pyrophosphokinase HPPK"/>
    <property type="match status" value="1"/>
</dbReference>
<dbReference type="NCBIfam" id="TIGR01498">
    <property type="entry name" value="folK"/>
    <property type="match status" value="1"/>
</dbReference>
<accession>A0ABW5CDY9</accession>
<keyword evidence="9" id="KW-0289">Folate biosynthesis</keyword>
<evidence type="ECO:0000313" key="14">
    <source>
        <dbReference type="EMBL" id="MFD2235038.1"/>
    </source>
</evidence>
<evidence type="ECO:0000259" key="13">
    <source>
        <dbReference type="PROSITE" id="PS00794"/>
    </source>
</evidence>
<evidence type="ECO:0000256" key="6">
    <source>
        <dbReference type="ARBA" id="ARBA00022741"/>
    </source>
</evidence>
<dbReference type="SUPFAM" id="SSF55083">
    <property type="entry name" value="6-hydroxymethyl-7,8-dihydropterin pyrophosphokinase, HPPK"/>
    <property type="match status" value="1"/>
</dbReference>
<evidence type="ECO:0000256" key="1">
    <source>
        <dbReference type="ARBA" id="ARBA00005051"/>
    </source>
</evidence>
<keyword evidence="6" id="KW-0547">Nucleotide-binding</keyword>
<evidence type="ECO:0000256" key="5">
    <source>
        <dbReference type="ARBA" id="ARBA00022679"/>
    </source>
</evidence>